<evidence type="ECO:0000256" key="1">
    <source>
        <dbReference type="SAM" id="MobiDB-lite"/>
    </source>
</evidence>
<name>A0ABW6UTF4_9ACTN</name>
<reference evidence="2 3" key="1">
    <citation type="submission" date="2024-10" db="EMBL/GenBank/DDBJ databases">
        <title>The Natural Products Discovery Center: Release of the First 8490 Sequenced Strains for Exploring Actinobacteria Biosynthetic Diversity.</title>
        <authorList>
            <person name="Kalkreuter E."/>
            <person name="Kautsar S.A."/>
            <person name="Yang D."/>
            <person name="Bader C.D."/>
            <person name="Teijaro C.N."/>
            <person name="Fluegel L."/>
            <person name="Davis C.M."/>
            <person name="Simpson J.R."/>
            <person name="Lauterbach L."/>
            <person name="Steele A.D."/>
            <person name="Gui C."/>
            <person name="Meng S."/>
            <person name="Li G."/>
            <person name="Viehrig K."/>
            <person name="Ye F."/>
            <person name="Su P."/>
            <person name="Kiefer A.F."/>
            <person name="Nichols A."/>
            <person name="Cepeda A.J."/>
            <person name="Yan W."/>
            <person name="Fan B."/>
            <person name="Jiang Y."/>
            <person name="Adhikari A."/>
            <person name="Zheng C.-J."/>
            <person name="Schuster L."/>
            <person name="Cowan T.M."/>
            <person name="Smanski M.J."/>
            <person name="Chevrette M.G."/>
            <person name="De Carvalho L.P.S."/>
            <person name="Shen B."/>
        </authorList>
    </citation>
    <scope>NUCLEOTIDE SEQUENCE [LARGE SCALE GENOMIC DNA]</scope>
    <source>
        <strain evidence="2 3">NPDC001390</strain>
    </source>
</reference>
<evidence type="ECO:0000313" key="2">
    <source>
        <dbReference type="EMBL" id="MFF4526748.1"/>
    </source>
</evidence>
<dbReference type="Proteomes" id="UP001602058">
    <property type="component" value="Unassembled WGS sequence"/>
</dbReference>
<dbReference type="InterPro" id="IPR027575">
    <property type="entry name" value="LD_lanti_pre"/>
</dbReference>
<sequence>MTRTTDPGTTQIRPQASASTTPDGFELDVALLEVSDVASLTNLTDDNCGTTCGACTTNVA</sequence>
<feature type="region of interest" description="Disordered" evidence="1">
    <location>
        <begin position="1"/>
        <end position="22"/>
    </location>
</feature>
<comment type="caution">
    <text evidence="2">The sequence shown here is derived from an EMBL/GenBank/DDBJ whole genome shotgun (WGS) entry which is preliminary data.</text>
</comment>
<proteinExistence type="predicted"/>
<dbReference type="EMBL" id="JBIAWJ010000028">
    <property type="protein sequence ID" value="MFF4526748.1"/>
    <property type="molecule type" value="Genomic_DNA"/>
</dbReference>
<dbReference type="NCBIfam" id="TIGR04363">
    <property type="entry name" value="LD_lanti_pre"/>
    <property type="match status" value="1"/>
</dbReference>
<evidence type="ECO:0000313" key="3">
    <source>
        <dbReference type="Proteomes" id="UP001602058"/>
    </source>
</evidence>
<organism evidence="2 3">
    <name type="scientific">Streptomyces bluensis</name>
    <dbReference type="NCBI Taxonomy" id="33897"/>
    <lineage>
        <taxon>Bacteria</taxon>
        <taxon>Bacillati</taxon>
        <taxon>Actinomycetota</taxon>
        <taxon>Actinomycetes</taxon>
        <taxon>Kitasatosporales</taxon>
        <taxon>Streptomycetaceae</taxon>
        <taxon>Streptomyces</taxon>
    </lineage>
</organism>
<gene>
    <name evidence="2" type="ORF">ACFY1D_35780</name>
</gene>
<protein>
    <submittedName>
        <fullName evidence="2">FxLD family lanthipeptide</fullName>
    </submittedName>
</protein>
<keyword evidence="3" id="KW-1185">Reference proteome</keyword>
<accession>A0ABW6UTF4</accession>
<dbReference type="RefSeq" id="WP_351084197.1">
    <property type="nucleotide sequence ID" value="NZ_JBEOZG010000025.1"/>
</dbReference>